<feature type="chain" id="PRO_5015629239" evidence="3">
    <location>
        <begin position="28"/>
        <end position="379"/>
    </location>
</feature>
<evidence type="ECO:0000313" key="7">
    <source>
        <dbReference type="Proteomes" id="UP000241808"/>
    </source>
</evidence>
<dbReference type="Pfam" id="PF25954">
    <property type="entry name" value="Beta-barrel_RND_2"/>
    <property type="match status" value="1"/>
</dbReference>
<dbReference type="GO" id="GO:0016020">
    <property type="term" value="C:membrane"/>
    <property type="evidence" value="ECO:0007669"/>
    <property type="project" value="InterPro"/>
</dbReference>
<dbReference type="Gene3D" id="2.40.50.100">
    <property type="match status" value="1"/>
</dbReference>
<dbReference type="PANTHER" id="PTHR30097">
    <property type="entry name" value="CATION EFFLUX SYSTEM PROTEIN CUSB"/>
    <property type="match status" value="1"/>
</dbReference>
<dbReference type="InterPro" id="IPR051909">
    <property type="entry name" value="MFP_Cation_Efflux"/>
</dbReference>
<reference evidence="6 7" key="1">
    <citation type="submission" date="2018-04" db="EMBL/GenBank/DDBJ databases">
        <title>Genomic Encyclopedia of Archaeal and Bacterial Type Strains, Phase II (KMG-II): from individual species to whole genera.</title>
        <authorList>
            <person name="Goeker M."/>
        </authorList>
    </citation>
    <scope>NUCLEOTIDE SEQUENCE [LARGE SCALE GENOMIC DNA]</scope>
    <source>
        <strain evidence="6 7">DSM 25521</strain>
    </source>
</reference>
<dbReference type="GO" id="GO:0022857">
    <property type="term" value="F:transmembrane transporter activity"/>
    <property type="evidence" value="ECO:0007669"/>
    <property type="project" value="InterPro"/>
</dbReference>
<evidence type="ECO:0000313" key="6">
    <source>
        <dbReference type="EMBL" id="PTM43712.1"/>
    </source>
</evidence>
<gene>
    <name evidence="6" type="ORF">C8P69_1463</name>
</gene>
<evidence type="ECO:0000256" key="2">
    <source>
        <dbReference type="ARBA" id="ARBA00022448"/>
    </source>
</evidence>
<dbReference type="NCBIfam" id="TIGR01730">
    <property type="entry name" value="RND_mfp"/>
    <property type="match status" value="1"/>
</dbReference>
<dbReference type="SUPFAM" id="SSF111369">
    <property type="entry name" value="HlyD-like secretion proteins"/>
    <property type="match status" value="1"/>
</dbReference>
<dbReference type="InterPro" id="IPR058647">
    <property type="entry name" value="BSH_CzcB-like"/>
</dbReference>
<dbReference type="GO" id="GO:0015679">
    <property type="term" value="P:plasma membrane copper ion transport"/>
    <property type="evidence" value="ECO:0007669"/>
    <property type="project" value="TreeGrafter"/>
</dbReference>
<dbReference type="InterPro" id="IPR006143">
    <property type="entry name" value="RND_pump_MFP"/>
</dbReference>
<sequence length="379" mass="40320">MSRASTILSYAAFVLVALNVPAMTQLAESTSRSSSRPIIRLDDQAVRAAGIQLSPIQPESGATDLSFPGMVAVPPQQIRVVAAPAAGLIETVLVAPDETVRQGQVIATMRSPELIEAQRGFLTAIADESLAQDRLRRSRSLHESRVIPERDLRVAETEATNAAAKLDEQIQLLKLIGMADEGVETLRRTRRLMASIEMRAPIDGVVTIRHASAGERVVASAPIFTIADLSPLWVNIQVPATRLGALQVGSRVILPTQGAQGRVIRIGRTVDAATQSVAVVAEVDTNGGSVRPGLAVNVSVRVEQNGLAQWLAPSSGVVRHRDRTWVFTRNASGFLAVPVQVVAETARGVAFRADLAPGTEIATRGLLALVAELSETGEE</sequence>
<dbReference type="Pfam" id="PF25973">
    <property type="entry name" value="BSH_CzcB"/>
    <property type="match status" value="1"/>
</dbReference>
<organism evidence="6 7">
    <name type="scientific">Phreatobacter oligotrophus</name>
    <dbReference type="NCBI Taxonomy" id="1122261"/>
    <lineage>
        <taxon>Bacteria</taxon>
        <taxon>Pseudomonadati</taxon>
        <taxon>Pseudomonadota</taxon>
        <taxon>Alphaproteobacteria</taxon>
        <taxon>Hyphomicrobiales</taxon>
        <taxon>Phreatobacteraceae</taxon>
        <taxon>Phreatobacter</taxon>
    </lineage>
</organism>
<evidence type="ECO:0000259" key="4">
    <source>
        <dbReference type="Pfam" id="PF25954"/>
    </source>
</evidence>
<evidence type="ECO:0000256" key="3">
    <source>
        <dbReference type="SAM" id="SignalP"/>
    </source>
</evidence>
<dbReference type="GO" id="GO:0046914">
    <property type="term" value="F:transition metal ion binding"/>
    <property type="evidence" value="ECO:0007669"/>
    <property type="project" value="TreeGrafter"/>
</dbReference>
<dbReference type="PANTHER" id="PTHR30097:SF4">
    <property type="entry name" value="SLR6042 PROTEIN"/>
    <property type="match status" value="1"/>
</dbReference>
<accession>A0A2T4YLC2</accession>
<keyword evidence="7" id="KW-1185">Reference proteome</keyword>
<dbReference type="InterPro" id="IPR058792">
    <property type="entry name" value="Beta-barrel_RND_2"/>
</dbReference>
<feature type="domain" description="CzcB-like barrel-sandwich hybrid" evidence="5">
    <location>
        <begin position="78"/>
        <end position="228"/>
    </location>
</feature>
<evidence type="ECO:0000259" key="5">
    <source>
        <dbReference type="Pfam" id="PF25973"/>
    </source>
</evidence>
<comment type="similarity">
    <text evidence="1">Belongs to the membrane fusion protein (MFP) (TC 8.A.1) family.</text>
</comment>
<dbReference type="Gene3D" id="2.40.30.170">
    <property type="match status" value="1"/>
</dbReference>
<dbReference type="OrthoDB" id="9806939at2"/>
<dbReference type="GO" id="GO:0030288">
    <property type="term" value="C:outer membrane-bounded periplasmic space"/>
    <property type="evidence" value="ECO:0007669"/>
    <property type="project" value="TreeGrafter"/>
</dbReference>
<dbReference type="EMBL" id="PZZL01000046">
    <property type="protein sequence ID" value="PTM43712.1"/>
    <property type="molecule type" value="Genomic_DNA"/>
</dbReference>
<feature type="signal peptide" evidence="3">
    <location>
        <begin position="1"/>
        <end position="27"/>
    </location>
</feature>
<keyword evidence="3" id="KW-0732">Signal</keyword>
<dbReference type="AlphaFoldDB" id="A0A2T4YLC2"/>
<feature type="domain" description="CusB-like beta-barrel" evidence="4">
    <location>
        <begin position="231"/>
        <end position="301"/>
    </location>
</feature>
<dbReference type="GO" id="GO:0060003">
    <property type="term" value="P:copper ion export"/>
    <property type="evidence" value="ECO:0007669"/>
    <property type="project" value="TreeGrafter"/>
</dbReference>
<protein>
    <submittedName>
        <fullName evidence="6">RND family efflux transporter MFP subunit</fullName>
    </submittedName>
</protein>
<evidence type="ECO:0000256" key="1">
    <source>
        <dbReference type="ARBA" id="ARBA00009477"/>
    </source>
</evidence>
<dbReference type="Proteomes" id="UP000241808">
    <property type="component" value="Unassembled WGS sequence"/>
</dbReference>
<comment type="caution">
    <text evidence="6">The sequence shown here is derived from an EMBL/GenBank/DDBJ whole genome shotgun (WGS) entry which is preliminary data.</text>
</comment>
<name>A0A2T4YLC2_9HYPH</name>
<proteinExistence type="inferred from homology"/>
<keyword evidence="2" id="KW-0813">Transport</keyword>